<feature type="transmembrane region" description="Helical" evidence="1">
    <location>
        <begin position="20"/>
        <end position="39"/>
    </location>
</feature>
<dbReference type="InterPro" id="IPR019886">
    <property type="entry name" value="Na_symporter_ssu"/>
</dbReference>
<evidence type="ECO:0000313" key="4">
    <source>
        <dbReference type="Proteomes" id="UP000325161"/>
    </source>
</evidence>
<dbReference type="Pfam" id="PF13937">
    <property type="entry name" value="DUF4212"/>
    <property type="match status" value="1"/>
</dbReference>
<feature type="domain" description="Sodium symporter small subunit" evidence="2">
    <location>
        <begin position="11"/>
        <end position="81"/>
    </location>
</feature>
<name>A0A5C0B658_9BURK</name>
<protein>
    <submittedName>
        <fullName evidence="3">DUF4212 domain-containing protein</fullName>
    </submittedName>
</protein>
<dbReference type="NCBIfam" id="TIGR03647">
    <property type="entry name" value="Na_symport_sm"/>
    <property type="match status" value="1"/>
</dbReference>
<keyword evidence="1" id="KW-1133">Transmembrane helix</keyword>
<proteinExistence type="predicted"/>
<sequence length="89" mass="10270">MPPAVSYPDLRAHWRRHLRLILILLAAGAAVSFGISFFARSLQFSFFGWPFSFWVAAQGALFVYVAIVWWYARRMEAMDLRDGVAEEED</sequence>
<accession>A0A5C0B658</accession>
<reference evidence="3 4" key="1">
    <citation type="submission" date="2019-08" db="EMBL/GenBank/DDBJ databases">
        <title>Amphibian skin-associated Pigmentiphaga: genome sequence and occurrence across geography and hosts.</title>
        <authorList>
            <person name="Bletz M.C."/>
            <person name="Bunk B."/>
            <person name="Sproeer C."/>
            <person name="Biwer P."/>
            <person name="Reiter S."/>
            <person name="Rabemananjara F.C.E."/>
            <person name="Schulz S."/>
            <person name="Overmann J."/>
            <person name="Vences M."/>
        </authorList>
    </citation>
    <scope>NUCLEOTIDE SEQUENCE [LARGE SCALE GENOMIC DNA]</scope>
    <source>
        <strain evidence="3 4">Mada1488</strain>
    </source>
</reference>
<gene>
    <name evidence="3" type="ORF">FXN63_18955</name>
</gene>
<feature type="transmembrane region" description="Helical" evidence="1">
    <location>
        <begin position="51"/>
        <end position="72"/>
    </location>
</feature>
<dbReference type="Proteomes" id="UP000325161">
    <property type="component" value="Chromosome"/>
</dbReference>
<evidence type="ECO:0000313" key="3">
    <source>
        <dbReference type="EMBL" id="QEI09426.1"/>
    </source>
</evidence>
<dbReference type="AlphaFoldDB" id="A0A5C0B658"/>
<organism evidence="3 4">
    <name type="scientific">Pigmentiphaga aceris</name>
    <dbReference type="NCBI Taxonomy" id="1940612"/>
    <lineage>
        <taxon>Bacteria</taxon>
        <taxon>Pseudomonadati</taxon>
        <taxon>Pseudomonadota</taxon>
        <taxon>Betaproteobacteria</taxon>
        <taxon>Burkholderiales</taxon>
        <taxon>Alcaligenaceae</taxon>
        <taxon>Pigmentiphaga</taxon>
    </lineage>
</organism>
<dbReference type="OrthoDB" id="9797746at2"/>
<evidence type="ECO:0000256" key="1">
    <source>
        <dbReference type="SAM" id="Phobius"/>
    </source>
</evidence>
<dbReference type="KEGG" id="pacr:FXN63_18955"/>
<evidence type="ECO:0000259" key="2">
    <source>
        <dbReference type="Pfam" id="PF13937"/>
    </source>
</evidence>
<keyword evidence="1" id="KW-0472">Membrane</keyword>
<keyword evidence="1" id="KW-0812">Transmembrane</keyword>
<dbReference type="EMBL" id="CP043046">
    <property type="protein sequence ID" value="QEI09426.1"/>
    <property type="molecule type" value="Genomic_DNA"/>
</dbReference>
<keyword evidence="4" id="KW-1185">Reference proteome</keyword>